<gene>
    <name evidence="8" type="ORF">UFOPK1808_00933</name>
</gene>
<dbReference type="PIRSF" id="PIRSF004919">
    <property type="entry name" value="TldD"/>
    <property type="match status" value="1"/>
</dbReference>
<evidence type="ECO:0000256" key="2">
    <source>
        <dbReference type="ARBA" id="ARBA00022670"/>
    </source>
</evidence>
<feature type="domain" description="Metalloprotease TldD/E C-terminal" evidence="6">
    <location>
        <begin position="236"/>
        <end position="468"/>
    </location>
</feature>
<dbReference type="Gene3D" id="3.30.2290.10">
    <property type="entry name" value="PmbA/TldD superfamily"/>
    <property type="match status" value="1"/>
</dbReference>
<evidence type="ECO:0000259" key="6">
    <source>
        <dbReference type="Pfam" id="PF19289"/>
    </source>
</evidence>
<dbReference type="InterPro" id="IPR035068">
    <property type="entry name" value="TldD/PmbA_N"/>
</dbReference>
<dbReference type="GO" id="GO:0008237">
    <property type="term" value="F:metallopeptidase activity"/>
    <property type="evidence" value="ECO:0007669"/>
    <property type="project" value="UniProtKB-KW"/>
</dbReference>
<accession>A0A6J6GT64</accession>
<dbReference type="Pfam" id="PF19290">
    <property type="entry name" value="PmbA_TldD_2nd"/>
    <property type="match status" value="1"/>
</dbReference>
<dbReference type="SUPFAM" id="SSF111283">
    <property type="entry name" value="Putative modulator of DNA gyrase, PmbA/TldD"/>
    <property type="match status" value="1"/>
</dbReference>
<dbReference type="InterPro" id="IPR025502">
    <property type="entry name" value="TldD"/>
</dbReference>
<evidence type="ECO:0000256" key="3">
    <source>
        <dbReference type="ARBA" id="ARBA00022801"/>
    </source>
</evidence>
<keyword evidence="2" id="KW-0645">Protease</keyword>
<dbReference type="InterPro" id="IPR045570">
    <property type="entry name" value="Metalloprtase-TldD/E_cen_dom"/>
</dbReference>
<reference evidence="8" key="1">
    <citation type="submission" date="2020-05" db="EMBL/GenBank/DDBJ databases">
        <authorList>
            <person name="Chiriac C."/>
            <person name="Salcher M."/>
            <person name="Ghai R."/>
            <person name="Kavagutti S V."/>
        </authorList>
    </citation>
    <scope>NUCLEOTIDE SEQUENCE</scope>
</reference>
<dbReference type="GO" id="GO:0006508">
    <property type="term" value="P:proteolysis"/>
    <property type="evidence" value="ECO:0007669"/>
    <property type="project" value="UniProtKB-KW"/>
</dbReference>
<keyword evidence="4" id="KW-0482">Metalloprotease</keyword>
<sequence>MSLIDLSQEFDSAVLSRVLAKGRSTGAGFSEVFIEDKRSMGAGLDDGRVEQVSSGRDSGAGIRVINGETTGFAYTADLSEAGLMAAAEAAAAAASGGDGGTHTVALGAPKRNKVNDVRIFPNSVPKARKVELLSIANDAARGIDSSIVQVSAGYSDATRRILIANSDGVFATDEQVRTIFRVSAVANGDAGMQTGYDSLGHTIGFELFDEEDVAELAERAARQAVTKLRARPAPSGALQVVIKCGSGGVLFHEACGHGLEADLVARGASVYANRVGDQVASPLVTLVDDGSMSREWGAIGIDDEGHASQRNVLIQDGVLTDYMWDHIRASKEGRAPSGNGRRQSYEHLPMVRMTNTFVLNGTDEPDDIVRATEYGVYVAKLGGGQVNTASGDFVFGMTEAYLIENGEITEPLRESNLIGNGPQVLADIDMLANDFAMGNPGMCGKDGQGVPVGDGQPTLRVKSLTIGGTAA</sequence>
<dbReference type="AlphaFoldDB" id="A0A6J6GT64"/>
<dbReference type="InterPro" id="IPR036059">
    <property type="entry name" value="TldD/PmbA_sf"/>
</dbReference>
<evidence type="ECO:0000256" key="1">
    <source>
        <dbReference type="ARBA" id="ARBA00005836"/>
    </source>
</evidence>
<proteinExistence type="inferred from homology"/>
<dbReference type="InterPro" id="IPR002510">
    <property type="entry name" value="Metalloprtase-TldD/E_N"/>
</dbReference>
<feature type="domain" description="Metalloprotease TldD/E N-terminal" evidence="5">
    <location>
        <begin position="31"/>
        <end position="94"/>
    </location>
</feature>
<feature type="domain" description="Metalloprotease TldD/E central" evidence="7">
    <location>
        <begin position="121"/>
        <end position="228"/>
    </location>
</feature>
<dbReference type="InterPro" id="IPR045569">
    <property type="entry name" value="Metalloprtase-TldD/E_C"/>
</dbReference>
<dbReference type="Pfam" id="PF01523">
    <property type="entry name" value="PmbA_TldD_1st"/>
    <property type="match status" value="1"/>
</dbReference>
<organism evidence="8">
    <name type="scientific">freshwater metagenome</name>
    <dbReference type="NCBI Taxonomy" id="449393"/>
    <lineage>
        <taxon>unclassified sequences</taxon>
        <taxon>metagenomes</taxon>
        <taxon>ecological metagenomes</taxon>
    </lineage>
</organism>
<name>A0A6J6GT64_9ZZZZ</name>
<dbReference type="FunFam" id="3.30.2290.10:FF:000003">
    <property type="entry name" value="Zinc-dependent protease, TldD/PmbA family"/>
    <property type="match status" value="1"/>
</dbReference>
<dbReference type="InterPro" id="IPR051463">
    <property type="entry name" value="Peptidase_U62_metallo"/>
</dbReference>
<dbReference type="GO" id="GO:0005829">
    <property type="term" value="C:cytosol"/>
    <property type="evidence" value="ECO:0007669"/>
    <property type="project" value="TreeGrafter"/>
</dbReference>
<evidence type="ECO:0000259" key="7">
    <source>
        <dbReference type="Pfam" id="PF19290"/>
    </source>
</evidence>
<dbReference type="EMBL" id="CAEZUL010000104">
    <property type="protein sequence ID" value="CAB4603460.1"/>
    <property type="molecule type" value="Genomic_DNA"/>
</dbReference>
<evidence type="ECO:0000313" key="8">
    <source>
        <dbReference type="EMBL" id="CAB4603460.1"/>
    </source>
</evidence>
<evidence type="ECO:0000259" key="5">
    <source>
        <dbReference type="Pfam" id="PF01523"/>
    </source>
</evidence>
<dbReference type="PANTHER" id="PTHR30624">
    <property type="entry name" value="UNCHARACTERIZED PROTEIN TLDD AND PMBA"/>
    <property type="match status" value="1"/>
</dbReference>
<comment type="similarity">
    <text evidence="1">Belongs to the peptidase U62 family.</text>
</comment>
<keyword evidence="3" id="KW-0378">Hydrolase</keyword>
<dbReference type="PANTHER" id="PTHR30624:SF4">
    <property type="entry name" value="METALLOPROTEASE TLDD"/>
    <property type="match status" value="1"/>
</dbReference>
<protein>
    <submittedName>
        <fullName evidence="8">Unannotated protein</fullName>
    </submittedName>
</protein>
<dbReference type="Pfam" id="PF19289">
    <property type="entry name" value="PmbA_TldD_3rd"/>
    <property type="match status" value="1"/>
</dbReference>
<evidence type="ECO:0000256" key="4">
    <source>
        <dbReference type="ARBA" id="ARBA00023049"/>
    </source>
</evidence>